<organism evidence="2 3">
    <name type="scientific">Prosthecobacter fusiformis</name>
    <dbReference type="NCBI Taxonomy" id="48464"/>
    <lineage>
        <taxon>Bacteria</taxon>
        <taxon>Pseudomonadati</taxon>
        <taxon>Verrucomicrobiota</taxon>
        <taxon>Verrucomicrobiia</taxon>
        <taxon>Verrucomicrobiales</taxon>
        <taxon>Verrucomicrobiaceae</taxon>
        <taxon>Prosthecobacter</taxon>
    </lineage>
</organism>
<proteinExistence type="predicted"/>
<dbReference type="Gene3D" id="3.30.2310.20">
    <property type="entry name" value="RelE-like"/>
    <property type="match status" value="1"/>
</dbReference>
<dbReference type="AlphaFoldDB" id="A0A4R7SQC5"/>
<dbReference type="InterPro" id="IPR035093">
    <property type="entry name" value="RelE/ParE_toxin_dom_sf"/>
</dbReference>
<protein>
    <submittedName>
        <fullName evidence="2">Plasmid stabilization system protein ParE</fullName>
    </submittedName>
</protein>
<dbReference type="Proteomes" id="UP000295662">
    <property type="component" value="Unassembled WGS sequence"/>
</dbReference>
<evidence type="ECO:0000313" key="3">
    <source>
        <dbReference type="Proteomes" id="UP000295662"/>
    </source>
</evidence>
<accession>A0A4R7SQC5</accession>
<reference evidence="2 3" key="1">
    <citation type="submission" date="2019-03" db="EMBL/GenBank/DDBJ databases">
        <title>Genomic Encyclopedia of Archaeal and Bacterial Type Strains, Phase II (KMG-II): from individual species to whole genera.</title>
        <authorList>
            <person name="Goeker M."/>
        </authorList>
    </citation>
    <scope>NUCLEOTIDE SEQUENCE [LARGE SCALE GENOMIC DNA]</scope>
    <source>
        <strain evidence="2 3">ATCC 25309</strain>
    </source>
</reference>
<evidence type="ECO:0000256" key="1">
    <source>
        <dbReference type="ARBA" id="ARBA00022649"/>
    </source>
</evidence>
<dbReference type="EMBL" id="SOCA01000001">
    <property type="protein sequence ID" value="TDU81430.1"/>
    <property type="molecule type" value="Genomic_DNA"/>
</dbReference>
<name>A0A4R7SQC5_9BACT</name>
<dbReference type="RefSeq" id="WP_133793383.1">
    <property type="nucleotide sequence ID" value="NZ_SOCA01000001.1"/>
</dbReference>
<gene>
    <name evidence="2" type="ORF">EI77_00738</name>
</gene>
<sequence length="99" mass="11877">MKLSFHPGVQSDVNAILAYYHEQGGEPLADRFYHDLTARFQDILKNPRRYPFYLGNPIKRRVRLHRFPYLILYRILPDRVRITVVKHEKRNPAYGLGRR</sequence>
<comment type="caution">
    <text evidence="2">The sequence shown here is derived from an EMBL/GenBank/DDBJ whole genome shotgun (WGS) entry which is preliminary data.</text>
</comment>
<dbReference type="Pfam" id="PF05016">
    <property type="entry name" value="ParE_toxin"/>
    <property type="match status" value="1"/>
</dbReference>
<dbReference type="InterPro" id="IPR007712">
    <property type="entry name" value="RelE/ParE_toxin"/>
</dbReference>
<keyword evidence="3" id="KW-1185">Reference proteome</keyword>
<dbReference type="OrthoDB" id="196805at2"/>
<evidence type="ECO:0000313" key="2">
    <source>
        <dbReference type="EMBL" id="TDU81430.1"/>
    </source>
</evidence>
<keyword evidence="1" id="KW-1277">Toxin-antitoxin system</keyword>